<comment type="caution">
    <text evidence="1">The sequence shown here is derived from an EMBL/GenBank/DDBJ whole genome shotgun (WGS) entry which is preliminary data.</text>
</comment>
<dbReference type="EMBL" id="JASAOG010000003">
    <property type="protein sequence ID" value="KAK0069234.1"/>
    <property type="molecule type" value="Genomic_DNA"/>
</dbReference>
<reference evidence="1" key="1">
    <citation type="journal article" date="2023" name="PLoS Negl. Trop. Dis.">
        <title>A genome sequence for Biomphalaria pfeifferi, the major vector snail for the human-infecting parasite Schistosoma mansoni.</title>
        <authorList>
            <person name="Bu L."/>
            <person name="Lu L."/>
            <person name="Laidemitt M.R."/>
            <person name="Zhang S.M."/>
            <person name="Mutuku M."/>
            <person name="Mkoji G."/>
            <person name="Steinauer M."/>
            <person name="Loker E.S."/>
        </authorList>
    </citation>
    <scope>NUCLEOTIDE SEQUENCE</scope>
    <source>
        <strain evidence="1">KasaAsao</strain>
    </source>
</reference>
<proteinExistence type="predicted"/>
<dbReference type="AlphaFoldDB" id="A0AAD8CBG6"/>
<dbReference type="Proteomes" id="UP001233172">
    <property type="component" value="Unassembled WGS sequence"/>
</dbReference>
<evidence type="ECO:0000313" key="1">
    <source>
        <dbReference type="EMBL" id="KAK0069234.1"/>
    </source>
</evidence>
<protein>
    <submittedName>
        <fullName evidence="1">Uncharacterized protein</fullName>
    </submittedName>
</protein>
<evidence type="ECO:0000313" key="2">
    <source>
        <dbReference type="Proteomes" id="UP001233172"/>
    </source>
</evidence>
<name>A0AAD8CBG6_BIOPF</name>
<accession>A0AAD8CBG6</accession>
<reference evidence="1" key="2">
    <citation type="submission" date="2023-04" db="EMBL/GenBank/DDBJ databases">
        <authorList>
            <person name="Bu L."/>
            <person name="Lu L."/>
            <person name="Laidemitt M.R."/>
            <person name="Zhang S.M."/>
            <person name="Mutuku M."/>
            <person name="Mkoji G."/>
            <person name="Steinauer M."/>
            <person name="Loker E.S."/>
        </authorList>
    </citation>
    <scope>NUCLEOTIDE SEQUENCE</scope>
    <source>
        <strain evidence="1">KasaAsao</strain>
        <tissue evidence="1">Whole Snail</tissue>
    </source>
</reference>
<gene>
    <name evidence="1" type="ORF">Bpfe_001416</name>
</gene>
<organism evidence="1 2">
    <name type="scientific">Biomphalaria pfeifferi</name>
    <name type="common">Bloodfluke planorb</name>
    <name type="synonym">Freshwater snail</name>
    <dbReference type="NCBI Taxonomy" id="112525"/>
    <lineage>
        <taxon>Eukaryota</taxon>
        <taxon>Metazoa</taxon>
        <taxon>Spiralia</taxon>
        <taxon>Lophotrochozoa</taxon>
        <taxon>Mollusca</taxon>
        <taxon>Gastropoda</taxon>
        <taxon>Heterobranchia</taxon>
        <taxon>Euthyneura</taxon>
        <taxon>Panpulmonata</taxon>
        <taxon>Hygrophila</taxon>
        <taxon>Lymnaeoidea</taxon>
        <taxon>Planorbidae</taxon>
        <taxon>Biomphalaria</taxon>
    </lineage>
</organism>
<keyword evidence="2" id="KW-1185">Reference proteome</keyword>
<sequence>MTIAATISTGYTESKEKRQMNNLEKSVMCVCLFILNPYKTTNKAFVFPPIIIEIGIDECQLIQAKSKQAREIQLKLEGRAQETYHLDMRLLVEVDCYVLHFDCNVSACETAAPLRKGVC</sequence>